<keyword evidence="5" id="KW-0539">Nucleus</keyword>
<keyword evidence="3" id="KW-0238">DNA-binding</keyword>
<dbReference type="Pfam" id="PF00010">
    <property type="entry name" value="HLH"/>
    <property type="match status" value="1"/>
</dbReference>
<feature type="domain" description="BHLH" evidence="6">
    <location>
        <begin position="53"/>
        <end position="110"/>
    </location>
</feature>
<dbReference type="PANTHER" id="PTHR10985">
    <property type="entry name" value="BASIC HELIX-LOOP-HELIX TRANSCRIPTION FACTOR, HES-RELATED"/>
    <property type="match status" value="1"/>
</dbReference>
<reference evidence="8" key="1">
    <citation type="submission" date="2022-11" db="UniProtKB">
        <authorList>
            <consortium name="WormBaseParasite"/>
        </authorList>
    </citation>
    <scope>IDENTIFICATION</scope>
</reference>
<dbReference type="AlphaFoldDB" id="A0A914RKQ0"/>
<evidence type="ECO:0000313" key="7">
    <source>
        <dbReference type="Proteomes" id="UP000887564"/>
    </source>
</evidence>
<dbReference type="WBParaSite" id="PEQ_0000242701-mRNA-1">
    <property type="protein sequence ID" value="PEQ_0000242701-mRNA-1"/>
    <property type="gene ID" value="PEQ_0000242701"/>
</dbReference>
<evidence type="ECO:0000256" key="4">
    <source>
        <dbReference type="ARBA" id="ARBA00023163"/>
    </source>
</evidence>
<evidence type="ECO:0000256" key="3">
    <source>
        <dbReference type="ARBA" id="ARBA00023125"/>
    </source>
</evidence>
<evidence type="ECO:0000313" key="8">
    <source>
        <dbReference type="WBParaSite" id="PEQ_0000242701-mRNA-1"/>
    </source>
</evidence>
<evidence type="ECO:0000256" key="1">
    <source>
        <dbReference type="ARBA" id="ARBA00004123"/>
    </source>
</evidence>
<dbReference type="Proteomes" id="UP000887564">
    <property type="component" value="Unplaced"/>
</dbReference>
<dbReference type="InterPro" id="IPR036638">
    <property type="entry name" value="HLH_DNA-bd_sf"/>
</dbReference>
<dbReference type="GO" id="GO:0003677">
    <property type="term" value="F:DNA binding"/>
    <property type="evidence" value="ECO:0007669"/>
    <property type="project" value="UniProtKB-KW"/>
</dbReference>
<keyword evidence="7" id="KW-1185">Reference proteome</keyword>
<dbReference type="SUPFAM" id="SSF47459">
    <property type="entry name" value="HLH, helix-loop-helix DNA-binding domain"/>
    <property type="match status" value="1"/>
</dbReference>
<evidence type="ECO:0000259" key="6">
    <source>
        <dbReference type="PROSITE" id="PS50888"/>
    </source>
</evidence>
<keyword evidence="2" id="KW-0805">Transcription regulation</keyword>
<organism evidence="7 8">
    <name type="scientific">Parascaris equorum</name>
    <name type="common">Equine roundworm</name>
    <dbReference type="NCBI Taxonomy" id="6256"/>
    <lineage>
        <taxon>Eukaryota</taxon>
        <taxon>Metazoa</taxon>
        <taxon>Ecdysozoa</taxon>
        <taxon>Nematoda</taxon>
        <taxon>Chromadorea</taxon>
        <taxon>Rhabditida</taxon>
        <taxon>Spirurina</taxon>
        <taxon>Ascaridomorpha</taxon>
        <taxon>Ascaridoidea</taxon>
        <taxon>Ascarididae</taxon>
        <taxon>Parascaris</taxon>
    </lineage>
</organism>
<dbReference type="InterPro" id="IPR011598">
    <property type="entry name" value="bHLH_dom"/>
</dbReference>
<dbReference type="PROSITE" id="PS50888">
    <property type="entry name" value="BHLH"/>
    <property type="match status" value="1"/>
</dbReference>
<accession>A0A914RKQ0</accession>
<dbReference type="InterPro" id="IPR050370">
    <property type="entry name" value="HES_HEY"/>
</dbReference>
<name>A0A914RKQ0_PAREQ</name>
<protein>
    <submittedName>
        <fullName evidence="8">BHLH domain-containing protein</fullName>
    </submittedName>
</protein>
<proteinExistence type="predicted"/>
<dbReference type="Gene3D" id="4.10.280.10">
    <property type="entry name" value="Helix-loop-helix DNA-binding domain"/>
    <property type="match status" value="1"/>
</dbReference>
<dbReference type="GO" id="GO:0046983">
    <property type="term" value="F:protein dimerization activity"/>
    <property type="evidence" value="ECO:0007669"/>
    <property type="project" value="InterPro"/>
</dbReference>
<evidence type="ECO:0000256" key="5">
    <source>
        <dbReference type="ARBA" id="ARBA00023242"/>
    </source>
</evidence>
<dbReference type="SMART" id="SM00353">
    <property type="entry name" value="HLH"/>
    <property type="match status" value="1"/>
</dbReference>
<evidence type="ECO:0000256" key="2">
    <source>
        <dbReference type="ARBA" id="ARBA00023015"/>
    </source>
</evidence>
<comment type="subcellular location">
    <subcellularLocation>
        <location evidence="1">Nucleus</location>
    </subcellularLocation>
</comment>
<dbReference type="FunFam" id="4.10.280.10:FF:000009">
    <property type="entry name" value="Transcription factor HES-1"/>
    <property type="match status" value="1"/>
</dbReference>
<keyword evidence="4" id="KW-0804">Transcription</keyword>
<dbReference type="GO" id="GO:0005634">
    <property type="term" value="C:nucleus"/>
    <property type="evidence" value="ECO:0007669"/>
    <property type="project" value="UniProtKB-SubCell"/>
</dbReference>
<sequence length="130" mass="14967">MKSNYTPRFILCLKSGRTGSACSSMLRIDVDLSDHEHDERGASKKVIISLEHRCKANKPLMEKRRRARINRCLYEMKQMLVDGIKSGSPGQSKWEKADILEMSVAYMRQLQKKVPQTSLFCFSSVSYLVY</sequence>